<evidence type="ECO:0000256" key="1">
    <source>
        <dbReference type="SAM" id="SignalP"/>
    </source>
</evidence>
<gene>
    <name evidence="2" type="ORF">SAMN05216581_3779</name>
</gene>
<dbReference type="RefSeq" id="WP_081354498.1">
    <property type="nucleotide sequence ID" value="NZ_CP087202.1"/>
</dbReference>
<keyword evidence="1" id="KW-0732">Signal</keyword>
<dbReference type="Proteomes" id="UP000182272">
    <property type="component" value="Chromosome I"/>
</dbReference>
<organism evidence="2 3">
    <name type="scientific">Pseudomonas asplenii</name>
    <dbReference type="NCBI Taxonomy" id="53407"/>
    <lineage>
        <taxon>Bacteria</taxon>
        <taxon>Pseudomonadati</taxon>
        <taxon>Pseudomonadota</taxon>
        <taxon>Gammaproteobacteria</taxon>
        <taxon>Pseudomonadales</taxon>
        <taxon>Pseudomonadaceae</taxon>
        <taxon>Pseudomonas</taxon>
    </lineage>
</organism>
<dbReference type="EMBL" id="LT629972">
    <property type="protein sequence ID" value="SEI18776.1"/>
    <property type="molecule type" value="Genomic_DNA"/>
</dbReference>
<dbReference type="OrthoDB" id="6992273at2"/>
<evidence type="ECO:0000313" key="3">
    <source>
        <dbReference type="Proteomes" id="UP000182272"/>
    </source>
</evidence>
<name>A0A1H6NXR7_9PSED</name>
<sequence length="466" mass="50962">MKRIAVVATLGLLSACSLQPARNSGNSAALFGDILKQPPLADSVLRDGDQLSYQAQVASGKVTATPDIAQLQASCAKTDASLLFVESTSKLAADGQPERVTVMRELLPVVVANLQQNPAFIEACAHTPRPDWRLVGEVEAQRQLLIDRASLKNVAGAWQFWGAIDEPSILINQQKKMPYAQTRLRLQANCTSQTYRSLAEFALNQNNVVTFGKTETATQDKPFDSAEATTQMLLKTVCAGDVANKLERSPSAVPRNKTALVLTPTPVPATVLAAIDALELPPASKPLRRLVLERNSGSVSLRYELFFEPGAQSGQLHQREVGKYSTSNKITFRGLFNLTFQSQYKNNGLEVSVASNVEQLSFSGDWKQMPVGQTIGFSLKERNRNSSRPESLLSRQDSCLVKRELPASKIHSNLGGIAKELACTSTGEKRVTTSTVYYLQDSGYFFSSKSATQDLYKEDMKLLQVE</sequence>
<proteinExistence type="predicted"/>
<accession>A0A1H6NXR7</accession>
<evidence type="ECO:0000313" key="2">
    <source>
        <dbReference type="EMBL" id="SEI18776.1"/>
    </source>
</evidence>
<dbReference type="PROSITE" id="PS51257">
    <property type="entry name" value="PROKAR_LIPOPROTEIN"/>
    <property type="match status" value="1"/>
</dbReference>
<dbReference type="AlphaFoldDB" id="A0A1H6NXR7"/>
<evidence type="ECO:0008006" key="4">
    <source>
        <dbReference type="Google" id="ProtNLM"/>
    </source>
</evidence>
<feature type="chain" id="PRO_5009299112" description="Lipoprotein" evidence="1">
    <location>
        <begin position="21"/>
        <end position="466"/>
    </location>
</feature>
<feature type="signal peptide" evidence="1">
    <location>
        <begin position="1"/>
        <end position="20"/>
    </location>
</feature>
<reference evidence="2 3" key="1">
    <citation type="submission" date="2016-10" db="EMBL/GenBank/DDBJ databases">
        <authorList>
            <person name="de Groot N.N."/>
        </authorList>
    </citation>
    <scope>NUCLEOTIDE SEQUENCE [LARGE SCALE GENOMIC DNA]</scope>
    <source>
        <strain evidence="2 3">LMG 2158</strain>
    </source>
</reference>
<protein>
    <recommendedName>
        <fullName evidence="4">Lipoprotein</fullName>
    </recommendedName>
</protein>